<sequence length="113" mass="12663">MQIMLMADYECFPLWCSIDGGVSENIDPVSLAISIELQQQIDAWDAQYQATYVADNPVVSGFADATEKASFVAQGYHLIQALQRECLSQGMTEVDWVYFDISSNTRQVIDSQQ</sequence>
<dbReference type="EMBL" id="JAKOGG010000002">
    <property type="protein sequence ID" value="MCS4555716.1"/>
    <property type="molecule type" value="Genomic_DNA"/>
</dbReference>
<gene>
    <name evidence="1" type="ORF">L9G74_04640</name>
</gene>
<organism evidence="1 2">
    <name type="scientific">Shewanella electrica</name>
    <dbReference type="NCBI Taxonomy" id="515560"/>
    <lineage>
        <taxon>Bacteria</taxon>
        <taxon>Pseudomonadati</taxon>
        <taxon>Pseudomonadota</taxon>
        <taxon>Gammaproteobacteria</taxon>
        <taxon>Alteromonadales</taxon>
        <taxon>Shewanellaceae</taxon>
        <taxon>Shewanella</taxon>
    </lineage>
</organism>
<proteinExistence type="predicted"/>
<accession>A0ABT2FHF1</accession>
<reference evidence="2" key="1">
    <citation type="submission" date="2023-07" db="EMBL/GenBank/DDBJ databases">
        <title>Shewanella mangrovi sp. nov., an acetaldehyde- degrading bacterium isolated from mangrove sediment.</title>
        <authorList>
            <person name="Liu Y."/>
        </authorList>
    </citation>
    <scope>NUCLEOTIDE SEQUENCE [LARGE SCALE GENOMIC DNA]</scope>
    <source>
        <strain evidence="2">C32</strain>
    </source>
</reference>
<comment type="caution">
    <text evidence="1">The sequence shown here is derived from an EMBL/GenBank/DDBJ whole genome shotgun (WGS) entry which is preliminary data.</text>
</comment>
<protein>
    <submittedName>
        <fullName evidence="1">Uncharacterized protein</fullName>
    </submittedName>
</protein>
<dbReference type="Proteomes" id="UP001201549">
    <property type="component" value="Unassembled WGS sequence"/>
</dbReference>
<keyword evidence="2" id="KW-1185">Reference proteome</keyword>
<dbReference type="RefSeq" id="WP_238895107.1">
    <property type="nucleotide sequence ID" value="NZ_JAKOGG010000002.1"/>
</dbReference>
<evidence type="ECO:0000313" key="1">
    <source>
        <dbReference type="EMBL" id="MCS4555716.1"/>
    </source>
</evidence>
<evidence type="ECO:0000313" key="2">
    <source>
        <dbReference type="Proteomes" id="UP001201549"/>
    </source>
</evidence>
<name>A0ABT2FHF1_9GAMM</name>